<evidence type="ECO:0000313" key="1">
    <source>
        <dbReference type="EMBL" id="KFK38365.1"/>
    </source>
</evidence>
<dbReference type="Gramene" id="KFK38365">
    <property type="protein sequence ID" value="KFK38365"/>
    <property type="gene ID" value="AALP_AA3G104600"/>
</dbReference>
<dbReference type="Proteomes" id="UP000029120">
    <property type="component" value="Chromosome 3"/>
</dbReference>
<organism evidence="1 2">
    <name type="scientific">Arabis alpina</name>
    <name type="common">Alpine rock-cress</name>
    <dbReference type="NCBI Taxonomy" id="50452"/>
    <lineage>
        <taxon>Eukaryota</taxon>
        <taxon>Viridiplantae</taxon>
        <taxon>Streptophyta</taxon>
        <taxon>Embryophyta</taxon>
        <taxon>Tracheophyta</taxon>
        <taxon>Spermatophyta</taxon>
        <taxon>Magnoliopsida</taxon>
        <taxon>eudicotyledons</taxon>
        <taxon>Gunneridae</taxon>
        <taxon>Pentapetalae</taxon>
        <taxon>rosids</taxon>
        <taxon>malvids</taxon>
        <taxon>Brassicales</taxon>
        <taxon>Brassicaceae</taxon>
        <taxon>Arabideae</taxon>
        <taxon>Arabis</taxon>
    </lineage>
</organism>
<reference evidence="2" key="1">
    <citation type="journal article" date="2015" name="Nat. Plants">
        <title>Genome expansion of Arabis alpina linked with retrotransposition and reduced symmetric DNA methylation.</title>
        <authorList>
            <person name="Willing E.M."/>
            <person name="Rawat V."/>
            <person name="Mandakova T."/>
            <person name="Maumus F."/>
            <person name="James G.V."/>
            <person name="Nordstroem K.J."/>
            <person name="Becker C."/>
            <person name="Warthmann N."/>
            <person name="Chica C."/>
            <person name="Szarzynska B."/>
            <person name="Zytnicki M."/>
            <person name="Albani M.C."/>
            <person name="Kiefer C."/>
            <person name="Bergonzi S."/>
            <person name="Castaings L."/>
            <person name="Mateos J.L."/>
            <person name="Berns M.C."/>
            <person name="Bujdoso N."/>
            <person name="Piofczyk T."/>
            <person name="de Lorenzo L."/>
            <person name="Barrero-Sicilia C."/>
            <person name="Mateos I."/>
            <person name="Piednoel M."/>
            <person name="Hagmann J."/>
            <person name="Chen-Min-Tao R."/>
            <person name="Iglesias-Fernandez R."/>
            <person name="Schuster S.C."/>
            <person name="Alonso-Blanco C."/>
            <person name="Roudier F."/>
            <person name="Carbonero P."/>
            <person name="Paz-Ares J."/>
            <person name="Davis S.J."/>
            <person name="Pecinka A."/>
            <person name="Quesneville H."/>
            <person name="Colot V."/>
            <person name="Lysak M.A."/>
            <person name="Weigel D."/>
            <person name="Coupland G."/>
            <person name="Schneeberger K."/>
        </authorList>
    </citation>
    <scope>NUCLEOTIDE SEQUENCE [LARGE SCALE GENOMIC DNA]</scope>
    <source>
        <strain evidence="2">cv. Pajares</strain>
    </source>
</reference>
<proteinExistence type="predicted"/>
<keyword evidence="2" id="KW-1185">Reference proteome</keyword>
<name>A0A087H8B3_ARAAL</name>
<dbReference type="EMBL" id="CM002871">
    <property type="protein sequence ID" value="KFK38365.1"/>
    <property type="molecule type" value="Genomic_DNA"/>
</dbReference>
<sequence>MEPLHITKPVDFSKLVAYFPTEYLNDNILSSSSSSSWFLPSYPIDNKAFNIYTVDHNTSVMEVKKHGVTFVYHSKHGECENVFHGGIQPIT</sequence>
<dbReference type="AlphaFoldDB" id="A0A087H8B3"/>
<protein>
    <submittedName>
        <fullName evidence="1">Uncharacterized protein</fullName>
    </submittedName>
</protein>
<gene>
    <name evidence="1" type="ordered locus">AALP_Aa3g104600</name>
</gene>
<dbReference type="PANTHER" id="PTHR47291">
    <property type="entry name" value="PEPTIDE UPSTREAM PROTEIN"/>
    <property type="match status" value="1"/>
</dbReference>
<dbReference type="PANTHER" id="PTHR47291:SF1">
    <property type="entry name" value="PEPTIDE UPSTREAM PROTEIN"/>
    <property type="match status" value="1"/>
</dbReference>
<accession>A0A087H8B3</accession>
<evidence type="ECO:0000313" key="2">
    <source>
        <dbReference type="Proteomes" id="UP000029120"/>
    </source>
</evidence>